<sequence length="84" mass="9236">MKVWIKSFDVEMQVKQSGIELEVRSPDGKAQVGDCYATMTGLVWCKGKTTKAKGVKLKWEDLATLCTSVKALEAAIKAAKETKE</sequence>
<protein>
    <submittedName>
        <fullName evidence="1">Uncharacterized protein</fullName>
    </submittedName>
</protein>
<dbReference type="KEGG" id="xba:C7S18_15875"/>
<keyword evidence="2" id="KW-1185">Reference proteome</keyword>
<proteinExistence type="predicted"/>
<dbReference type="OrthoDB" id="6064908at2"/>
<dbReference type="Proteomes" id="UP000241074">
    <property type="component" value="Chromosome"/>
</dbReference>
<dbReference type="RefSeq" id="WP_106892495.1">
    <property type="nucleotide sequence ID" value="NZ_CP027860.1"/>
</dbReference>
<gene>
    <name evidence="1" type="ORF">C7S18_15875</name>
</gene>
<evidence type="ECO:0000313" key="2">
    <source>
        <dbReference type="Proteomes" id="UP000241074"/>
    </source>
</evidence>
<reference evidence="1 2" key="2">
    <citation type="submission" date="2018-03" db="EMBL/GenBank/DDBJ databases">
        <authorList>
            <person name="Keele B.F."/>
        </authorList>
    </citation>
    <scope>NUCLEOTIDE SEQUENCE [LARGE SCALE GENOMIC DNA]</scope>
    <source>
        <strain evidence="1 2">D13</strain>
    </source>
</reference>
<accession>A0A2P1PUQ9</accession>
<dbReference type="AlphaFoldDB" id="A0A2P1PUQ9"/>
<name>A0A2P1PUQ9_9GAMM</name>
<organism evidence="1 2">
    <name type="scientific">Ahniella affigens</name>
    <dbReference type="NCBI Taxonomy" id="2021234"/>
    <lineage>
        <taxon>Bacteria</taxon>
        <taxon>Pseudomonadati</taxon>
        <taxon>Pseudomonadota</taxon>
        <taxon>Gammaproteobacteria</taxon>
        <taxon>Lysobacterales</taxon>
        <taxon>Rhodanobacteraceae</taxon>
        <taxon>Ahniella</taxon>
    </lineage>
</organism>
<evidence type="ECO:0000313" key="1">
    <source>
        <dbReference type="EMBL" id="AVP98574.1"/>
    </source>
</evidence>
<dbReference type="EMBL" id="CP027860">
    <property type="protein sequence ID" value="AVP98574.1"/>
    <property type="molecule type" value="Genomic_DNA"/>
</dbReference>
<reference evidence="1 2" key="1">
    <citation type="submission" date="2018-03" db="EMBL/GenBank/DDBJ databases">
        <title>Ahniella affigens gen. nov., sp. nov., a gammaproteobacterium isolated from sandy soil near a stream.</title>
        <authorList>
            <person name="Ko Y."/>
            <person name="Kim J.-H."/>
        </authorList>
    </citation>
    <scope>NUCLEOTIDE SEQUENCE [LARGE SCALE GENOMIC DNA]</scope>
    <source>
        <strain evidence="1 2">D13</strain>
    </source>
</reference>